<keyword evidence="9" id="KW-0732">Signal</keyword>
<evidence type="ECO:0000256" key="6">
    <source>
        <dbReference type="ARBA" id="ARBA00022813"/>
    </source>
</evidence>
<comment type="pathway">
    <text evidence="8">Amino-acid biosynthesis; L-arginine biosynthesis; N(2)-acetyl-L-ornithine from L-glutamate: step 1/4.</text>
</comment>
<feature type="active site" description="Nucleophile" evidence="8">
    <location>
        <position position="190"/>
    </location>
</feature>
<feature type="site" description="Cleavage; by autolysis" evidence="8">
    <location>
        <begin position="189"/>
        <end position="190"/>
    </location>
</feature>
<feature type="binding site" evidence="8">
    <location>
        <position position="274"/>
    </location>
    <ligand>
        <name>substrate</name>
    </ligand>
</feature>
<comment type="function">
    <text evidence="8">Catalyzes two activities which are involved in the cyclic version of arginine biosynthesis: the synthesis of N-acetylglutamate from glutamate and acetyl-CoA as the acetyl donor, and of ornithine by transacetylation between N(2)-acetylornithine and glutamate.</text>
</comment>
<organism evidence="10 11">
    <name type="scientific">Flexistipes sinusarabici</name>
    <dbReference type="NCBI Taxonomy" id="2352"/>
    <lineage>
        <taxon>Bacteria</taxon>
        <taxon>Pseudomonadati</taxon>
        <taxon>Deferribacterota</taxon>
        <taxon>Deferribacteres</taxon>
        <taxon>Deferribacterales</taxon>
        <taxon>Flexistipitaceae</taxon>
        <taxon>Flexistipes</taxon>
    </lineage>
</organism>
<keyword evidence="8" id="KW-0963">Cytoplasm</keyword>
<dbReference type="Pfam" id="PF01960">
    <property type="entry name" value="ArgJ"/>
    <property type="match status" value="1"/>
</dbReference>
<dbReference type="InterPro" id="IPR002813">
    <property type="entry name" value="Arg_biosynth_ArgJ"/>
</dbReference>
<keyword evidence="3 8" id="KW-0055">Arginine biosynthesis</keyword>
<keyword evidence="4 8" id="KW-0028">Amino-acid biosynthesis</keyword>
<feature type="chain" id="PRO_5023299373" description="Arginine biosynthesis bifunctional protein ArgJ alpha chain" evidence="8">
    <location>
        <begin position="1"/>
        <end position="189"/>
    </location>
</feature>
<evidence type="ECO:0000256" key="3">
    <source>
        <dbReference type="ARBA" id="ARBA00022571"/>
    </source>
</evidence>
<dbReference type="HAMAP" id="MF_01106">
    <property type="entry name" value="ArgJ"/>
    <property type="match status" value="1"/>
</dbReference>
<dbReference type="EC" id="2.3.1.1" evidence="8"/>
<comment type="catalytic activity">
    <reaction evidence="8">
        <text>L-glutamate + acetyl-CoA = N-acetyl-L-glutamate + CoA + H(+)</text>
        <dbReference type="Rhea" id="RHEA:24292"/>
        <dbReference type="ChEBI" id="CHEBI:15378"/>
        <dbReference type="ChEBI" id="CHEBI:29985"/>
        <dbReference type="ChEBI" id="CHEBI:44337"/>
        <dbReference type="ChEBI" id="CHEBI:57287"/>
        <dbReference type="ChEBI" id="CHEBI:57288"/>
        <dbReference type="EC" id="2.3.1.1"/>
    </reaction>
</comment>
<dbReference type="GO" id="GO:0004042">
    <property type="term" value="F:L-glutamate N-acetyltransferase activity"/>
    <property type="evidence" value="ECO:0007669"/>
    <property type="project" value="UniProtKB-UniRule"/>
</dbReference>
<dbReference type="PANTHER" id="PTHR23100">
    <property type="entry name" value="ARGININE BIOSYNTHESIS BIFUNCTIONAL PROTEIN ARGJ"/>
    <property type="match status" value="1"/>
</dbReference>
<sequence>MNIIKNAGVCAPLGFSSAATAADIKGNGSDKLDYGVLVSMVPCEVAAVFTKNNVKAAPLIFAKDRLTSENKIFGILVNSGNANACTGKEGLKNCRILAEEGEKVLKLDSNSLLISSTGVIGEQLPVNKMKKHLRELPELLTGYDEEFAKCILTTDTRTKRLAVLVETENGAYVIGGVAKGSGMIAPDMATMLSFITTDAMISEENLKNCLNSAVDKSFNSITVDGDMSTNDSVFIFANGLSGININTEKHLREFQESLNYLCRELAKEIVKDGEGATKFVTIRVKNAVSKDEAKRCGMKIANSPLVKTMFFGEDPNWGRLMACAGASLVTMHENKVDIYFNNLKYVENGILIDKKLEKEAAEIMSEESFTITVDLNTGNAEAEVYTSDLSYDYVKINADYRT</sequence>
<evidence type="ECO:0000256" key="2">
    <source>
        <dbReference type="ARBA" id="ARBA00011475"/>
    </source>
</evidence>
<feature type="site" description="Involved in the stabilization of negative charge on the oxyanion by the formation of the oxyanion hole" evidence="8">
    <location>
        <position position="117"/>
    </location>
</feature>
<dbReference type="NCBIfam" id="NF003802">
    <property type="entry name" value="PRK05388.1"/>
    <property type="match status" value="1"/>
</dbReference>
<evidence type="ECO:0000256" key="7">
    <source>
        <dbReference type="ARBA" id="ARBA00023315"/>
    </source>
</evidence>
<dbReference type="InterPro" id="IPR016117">
    <property type="entry name" value="ArgJ-like_dom_sf"/>
</dbReference>
<dbReference type="EC" id="2.3.1.35" evidence="8"/>
<dbReference type="GO" id="GO:0005737">
    <property type="term" value="C:cytoplasm"/>
    <property type="evidence" value="ECO:0007669"/>
    <property type="project" value="UniProtKB-SubCell"/>
</dbReference>
<keyword evidence="6 8" id="KW-0068">Autocatalytic cleavage</keyword>
<feature type="chain" id="PRO_5017570274" description="Arginine biosynthesis bifunctional protein ArgJ" evidence="9">
    <location>
        <begin position="22"/>
        <end position="402"/>
    </location>
</feature>
<dbReference type="Proteomes" id="UP000262325">
    <property type="component" value="Unassembled WGS sequence"/>
</dbReference>
<dbReference type="CDD" id="cd02152">
    <property type="entry name" value="OAT"/>
    <property type="match status" value="1"/>
</dbReference>
<keyword evidence="7 8" id="KW-0012">Acyltransferase</keyword>
<evidence type="ECO:0000256" key="4">
    <source>
        <dbReference type="ARBA" id="ARBA00022605"/>
    </source>
</evidence>
<accession>A0A3D5QAH6</accession>
<dbReference type="UniPathway" id="UPA00068">
    <property type="reaction ID" value="UER00106"/>
</dbReference>
<feature type="binding site" evidence="8">
    <location>
        <position position="153"/>
    </location>
    <ligand>
        <name>substrate</name>
    </ligand>
</feature>
<proteinExistence type="inferred from homology"/>
<dbReference type="NCBIfam" id="TIGR00120">
    <property type="entry name" value="ArgJ"/>
    <property type="match status" value="1"/>
</dbReference>
<comment type="catalytic activity">
    <reaction evidence="8">
        <text>N(2)-acetyl-L-ornithine + L-glutamate = N-acetyl-L-glutamate + L-ornithine</text>
        <dbReference type="Rhea" id="RHEA:15349"/>
        <dbReference type="ChEBI" id="CHEBI:29985"/>
        <dbReference type="ChEBI" id="CHEBI:44337"/>
        <dbReference type="ChEBI" id="CHEBI:46911"/>
        <dbReference type="ChEBI" id="CHEBI:57805"/>
        <dbReference type="EC" id="2.3.1.35"/>
    </reaction>
</comment>
<evidence type="ECO:0000256" key="9">
    <source>
        <dbReference type="SAM" id="SignalP"/>
    </source>
</evidence>
<evidence type="ECO:0000313" key="11">
    <source>
        <dbReference type="Proteomes" id="UP000262325"/>
    </source>
</evidence>
<comment type="subunit">
    <text evidence="2 8">Heterotetramer of two alpha and two beta chains.</text>
</comment>
<dbReference type="PANTHER" id="PTHR23100:SF0">
    <property type="entry name" value="ARGININE BIOSYNTHESIS BIFUNCTIONAL PROTEIN ARGJ, MITOCHONDRIAL"/>
    <property type="match status" value="1"/>
</dbReference>
<dbReference type="GO" id="GO:0006592">
    <property type="term" value="P:ornithine biosynthetic process"/>
    <property type="evidence" value="ECO:0007669"/>
    <property type="project" value="TreeGrafter"/>
</dbReference>
<feature type="binding site" evidence="8">
    <location>
        <position position="179"/>
    </location>
    <ligand>
        <name>substrate</name>
    </ligand>
</feature>
<evidence type="ECO:0000313" key="10">
    <source>
        <dbReference type="EMBL" id="HCW92289.1"/>
    </source>
</evidence>
<dbReference type="AlphaFoldDB" id="A0A3D5QAH6"/>
<feature type="binding site" evidence="8">
    <location>
        <position position="190"/>
    </location>
    <ligand>
        <name>substrate</name>
    </ligand>
</feature>
<evidence type="ECO:0000256" key="1">
    <source>
        <dbReference type="ARBA" id="ARBA00006774"/>
    </source>
</evidence>
<comment type="similarity">
    <text evidence="1 8">Belongs to the ArgJ family.</text>
</comment>
<keyword evidence="5 8" id="KW-0808">Transferase</keyword>
<protein>
    <recommendedName>
        <fullName evidence="8">Arginine biosynthesis bifunctional protein ArgJ</fullName>
    </recommendedName>
    <domain>
        <recommendedName>
            <fullName evidence="8">Glutamate N-acetyltransferase</fullName>
            <ecNumber evidence="8">2.3.1.35</ecNumber>
        </recommendedName>
        <alternativeName>
            <fullName evidence="8">Ornithine acetyltransferase</fullName>
            <shortName evidence="8">OATase</shortName>
        </alternativeName>
        <alternativeName>
            <fullName evidence="8">Ornithine transacetylase</fullName>
        </alternativeName>
    </domain>
    <domain>
        <recommendedName>
            <fullName evidence="8">Amino-acid acetyltransferase</fullName>
            <ecNumber evidence="8">2.3.1.1</ecNumber>
        </recommendedName>
        <alternativeName>
            <fullName evidence="8">N-acetylglutamate synthase</fullName>
            <shortName evidence="8">AGSase</shortName>
        </alternativeName>
    </domain>
    <component>
        <recommendedName>
            <fullName evidence="8">Arginine biosynthesis bifunctional protein ArgJ alpha chain</fullName>
        </recommendedName>
    </component>
    <component>
        <recommendedName>
            <fullName evidence="8">Arginine biosynthesis bifunctional protein ArgJ beta chain</fullName>
        </recommendedName>
    </component>
</protein>
<reference evidence="10 11" key="1">
    <citation type="journal article" date="2018" name="Nat. Biotechnol.">
        <title>A standardized bacterial taxonomy based on genome phylogeny substantially revises the tree of life.</title>
        <authorList>
            <person name="Parks D.H."/>
            <person name="Chuvochina M."/>
            <person name="Waite D.W."/>
            <person name="Rinke C."/>
            <person name="Skarshewski A."/>
            <person name="Chaumeil P.A."/>
            <person name="Hugenholtz P."/>
        </authorList>
    </citation>
    <scope>NUCLEOTIDE SEQUENCE [LARGE SCALE GENOMIC DNA]</scope>
    <source>
        <strain evidence="10">UBA8672</strain>
    </source>
</reference>
<gene>
    <name evidence="8" type="primary">argJ</name>
    <name evidence="10" type="ORF">DHM44_01255</name>
</gene>
<feature type="signal peptide" evidence="9">
    <location>
        <begin position="1"/>
        <end position="21"/>
    </location>
</feature>
<name>A0A3D5QAH6_FLESI</name>
<dbReference type="SUPFAM" id="SSF56266">
    <property type="entry name" value="DmpA/ArgJ-like"/>
    <property type="match status" value="1"/>
</dbReference>
<comment type="pathway">
    <text evidence="8">Amino-acid biosynthesis; L-arginine biosynthesis; L-ornithine and N-acetyl-L-glutamate from L-glutamate and N(2)-acetyl-L-ornithine (cyclic): step 1/1.</text>
</comment>
<dbReference type="EMBL" id="DPPF01000025">
    <property type="protein sequence ID" value="HCW92289.1"/>
    <property type="molecule type" value="Genomic_DNA"/>
</dbReference>
<evidence type="ECO:0000256" key="8">
    <source>
        <dbReference type="HAMAP-Rule" id="MF_01106"/>
    </source>
</evidence>
<keyword evidence="8" id="KW-0511">Multifunctional enzyme</keyword>
<feature type="binding site" evidence="8">
    <location>
        <position position="402"/>
    </location>
    <ligand>
        <name>substrate</name>
    </ligand>
</feature>
<dbReference type="GO" id="GO:0004358">
    <property type="term" value="F:L-glutamate N-acetyltransferase activity, acting on acetyl-L-ornithine as donor"/>
    <property type="evidence" value="ECO:0007669"/>
    <property type="project" value="UniProtKB-UniRule"/>
</dbReference>
<comment type="subcellular location">
    <subcellularLocation>
        <location evidence="8">Cytoplasm</location>
    </subcellularLocation>
</comment>
<comment type="caution">
    <text evidence="10">The sequence shown here is derived from an EMBL/GenBank/DDBJ whole genome shotgun (WGS) entry which is preliminary data.</text>
</comment>
<dbReference type="FunFam" id="3.60.70.12:FF:000001">
    <property type="entry name" value="Arginine biosynthesis bifunctional protein ArgJ, chloroplastic"/>
    <property type="match status" value="1"/>
</dbReference>
<dbReference type="Gene3D" id="3.10.20.340">
    <property type="entry name" value="ArgJ beta chain, C-terminal domain"/>
    <property type="match status" value="1"/>
</dbReference>
<dbReference type="Gene3D" id="3.60.70.12">
    <property type="entry name" value="L-amino peptidase D-ALA esterase/amidase"/>
    <property type="match status" value="1"/>
</dbReference>
<evidence type="ECO:0000256" key="5">
    <source>
        <dbReference type="ARBA" id="ARBA00022679"/>
    </source>
</evidence>
<feature type="site" description="Involved in the stabilization of negative charge on the oxyanion by the formation of the oxyanion hole" evidence="8">
    <location>
        <position position="118"/>
    </location>
</feature>
<dbReference type="GO" id="GO:0006526">
    <property type="term" value="P:L-arginine biosynthetic process"/>
    <property type="evidence" value="ECO:0007669"/>
    <property type="project" value="UniProtKB-UniRule"/>
</dbReference>
<feature type="chain" id="PRO_5023299372" description="Arginine biosynthesis bifunctional protein ArgJ beta chain" evidence="8">
    <location>
        <begin position="190"/>
        <end position="402"/>
    </location>
</feature>
<feature type="binding site" evidence="8">
    <location>
        <position position="397"/>
    </location>
    <ligand>
        <name>substrate</name>
    </ligand>
</feature>
<dbReference type="InterPro" id="IPR042195">
    <property type="entry name" value="ArgJ_beta_C"/>
</dbReference>